<keyword evidence="10 11" id="KW-0472">Membrane</keyword>
<dbReference type="InterPro" id="IPR004358">
    <property type="entry name" value="Sig_transdc_His_kin-like_C"/>
</dbReference>
<dbReference type="PANTHER" id="PTHR45436">
    <property type="entry name" value="SENSOR HISTIDINE KINASE YKOH"/>
    <property type="match status" value="1"/>
</dbReference>
<dbReference type="SUPFAM" id="SSF55874">
    <property type="entry name" value="ATPase domain of HSP90 chaperone/DNA topoisomerase II/histidine kinase"/>
    <property type="match status" value="1"/>
</dbReference>
<dbReference type="EMBL" id="AKGD01000004">
    <property type="protein sequence ID" value="EIT67941.1"/>
    <property type="molecule type" value="Genomic_DNA"/>
</dbReference>
<dbReference type="InterPro" id="IPR003661">
    <property type="entry name" value="HisK_dim/P_dom"/>
</dbReference>
<keyword evidence="6 11" id="KW-0812">Transmembrane</keyword>
<dbReference type="SUPFAM" id="SSF47384">
    <property type="entry name" value="Homodimeric domain of signal transducing histidine kinase"/>
    <property type="match status" value="1"/>
</dbReference>
<feature type="domain" description="Histidine kinase" evidence="12">
    <location>
        <begin position="237"/>
        <end position="448"/>
    </location>
</feature>
<accession>I8HX41</accession>
<comment type="catalytic activity">
    <reaction evidence="1">
        <text>ATP + protein L-histidine = ADP + protein N-phospho-L-histidine.</text>
        <dbReference type="EC" id="2.7.13.3"/>
    </reaction>
</comment>
<sequence>MTESLRRYRRFRRYLGRPTSLRQHLLRWLLPAYVLVGVLITALSWLNAADMVHSFMDGQMESFARLNEGADHASSLKAVDEKESGYSMLLWSPDGRLLDASEPGLPLFADLPTGHATVKHGKDQWLVYTLRSDSGVLQCLQRMSFRRHVIFEFSNKTLIYPLLLIPLSSYLIWLVIRASLRPLERVSEAAAAQDERNLSALPLTGVPDEIRPLVQSINSLLARLRQSFSAQQRFVHDAAHELRTPMAALKLQLQNLRAEIPEAGQARIDAMESGVQRAHRLVEQMLRLARGDAKTRRVSQPVSLENLLRESIAALMPLADARKIDLGCEIERDVVVQGQADELRSVIDNLIDNALRYSPQNGTVDLRLSRDKDGAACIEILDEGPGISGEHLPRVFDRFFRVLGTGVEGSGLGLAIAQGAALRQGAQIELHNRPGRGLVARLRFDPQAV</sequence>
<evidence type="ECO:0000256" key="7">
    <source>
        <dbReference type="ARBA" id="ARBA00022777"/>
    </source>
</evidence>
<keyword evidence="4" id="KW-0597">Phosphoprotein</keyword>
<dbReference type="InterPro" id="IPR005467">
    <property type="entry name" value="His_kinase_dom"/>
</dbReference>
<keyword evidence="8 11" id="KW-1133">Transmembrane helix</keyword>
<dbReference type="PROSITE" id="PS50885">
    <property type="entry name" value="HAMP"/>
    <property type="match status" value="1"/>
</dbReference>
<dbReference type="InterPro" id="IPR050428">
    <property type="entry name" value="TCS_sensor_his_kinase"/>
</dbReference>
<dbReference type="CDD" id="cd06225">
    <property type="entry name" value="HAMP"/>
    <property type="match status" value="1"/>
</dbReference>
<comment type="subcellular location">
    <subcellularLocation>
        <location evidence="2">Membrane</location>
        <topology evidence="2">Multi-pass membrane protein</topology>
    </subcellularLocation>
</comment>
<dbReference type="Pfam" id="PF02518">
    <property type="entry name" value="HATPase_c"/>
    <property type="match status" value="1"/>
</dbReference>
<dbReference type="InterPro" id="IPR036097">
    <property type="entry name" value="HisK_dim/P_sf"/>
</dbReference>
<dbReference type="SMART" id="SM00387">
    <property type="entry name" value="HATPase_c"/>
    <property type="match status" value="1"/>
</dbReference>
<dbReference type="PANTHER" id="PTHR45436:SF15">
    <property type="entry name" value="SENSOR HISTIDINE KINASE CUSS"/>
    <property type="match status" value="1"/>
</dbReference>
<keyword evidence="5" id="KW-0808">Transferase</keyword>
<evidence type="ECO:0000256" key="6">
    <source>
        <dbReference type="ARBA" id="ARBA00022692"/>
    </source>
</evidence>
<feature type="transmembrane region" description="Helical" evidence="11">
    <location>
        <begin position="25"/>
        <end position="46"/>
    </location>
</feature>
<evidence type="ECO:0000256" key="4">
    <source>
        <dbReference type="ARBA" id="ARBA00022553"/>
    </source>
</evidence>
<dbReference type="InterPro" id="IPR003594">
    <property type="entry name" value="HATPase_dom"/>
</dbReference>
<dbReference type="GO" id="GO:0000155">
    <property type="term" value="F:phosphorelay sensor kinase activity"/>
    <property type="evidence" value="ECO:0007669"/>
    <property type="project" value="InterPro"/>
</dbReference>
<dbReference type="AlphaFoldDB" id="I8HX41"/>
<evidence type="ECO:0000256" key="8">
    <source>
        <dbReference type="ARBA" id="ARBA00022989"/>
    </source>
</evidence>
<dbReference type="GO" id="GO:0005886">
    <property type="term" value="C:plasma membrane"/>
    <property type="evidence" value="ECO:0007669"/>
    <property type="project" value="TreeGrafter"/>
</dbReference>
<dbReference type="InterPro" id="IPR036890">
    <property type="entry name" value="HATPase_C_sf"/>
</dbReference>
<dbReference type="CDD" id="cd00082">
    <property type="entry name" value="HisKA"/>
    <property type="match status" value="1"/>
</dbReference>
<evidence type="ECO:0000256" key="9">
    <source>
        <dbReference type="ARBA" id="ARBA00023012"/>
    </source>
</evidence>
<reference evidence="14 15" key="1">
    <citation type="journal article" date="2012" name="J. Bacteriol.">
        <title>Genome Sequence of n-Alkane-Degrading Hydrocarboniphaga effusa Strain AP103T (ATCC BAA-332T).</title>
        <authorList>
            <person name="Chang H.K."/>
            <person name="Zylstra G.J."/>
            <person name="Chae J.C."/>
        </authorList>
    </citation>
    <scope>NUCLEOTIDE SEQUENCE [LARGE SCALE GENOMIC DNA]</scope>
    <source>
        <strain evidence="14 15">AP103</strain>
    </source>
</reference>
<comment type="caution">
    <text evidence="14">The sequence shown here is derived from an EMBL/GenBank/DDBJ whole genome shotgun (WGS) entry which is preliminary data.</text>
</comment>
<keyword evidence="7" id="KW-0418">Kinase</keyword>
<dbReference type="RefSeq" id="WP_007187311.1">
    <property type="nucleotide sequence ID" value="NZ_AKGD01000004.1"/>
</dbReference>
<evidence type="ECO:0000256" key="1">
    <source>
        <dbReference type="ARBA" id="ARBA00000085"/>
    </source>
</evidence>
<evidence type="ECO:0000256" key="5">
    <source>
        <dbReference type="ARBA" id="ARBA00022679"/>
    </source>
</evidence>
<name>I8HX41_9GAMM</name>
<dbReference type="STRING" id="1172194.WQQ_43760"/>
<evidence type="ECO:0000313" key="15">
    <source>
        <dbReference type="Proteomes" id="UP000003704"/>
    </source>
</evidence>
<proteinExistence type="predicted"/>
<organism evidence="14 15">
    <name type="scientific">Hydrocarboniphaga effusa AP103</name>
    <dbReference type="NCBI Taxonomy" id="1172194"/>
    <lineage>
        <taxon>Bacteria</taxon>
        <taxon>Pseudomonadati</taxon>
        <taxon>Pseudomonadota</taxon>
        <taxon>Gammaproteobacteria</taxon>
        <taxon>Nevskiales</taxon>
        <taxon>Nevskiaceae</taxon>
        <taxon>Hydrocarboniphaga</taxon>
    </lineage>
</organism>
<dbReference type="EC" id="2.7.13.3" evidence="3"/>
<evidence type="ECO:0000259" key="12">
    <source>
        <dbReference type="PROSITE" id="PS50109"/>
    </source>
</evidence>
<evidence type="ECO:0000259" key="13">
    <source>
        <dbReference type="PROSITE" id="PS50885"/>
    </source>
</evidence>
<feature type="domain" description="HAMP" evidence="13">
    <location>
        <begin position="177"/>
        <end position="229"/>
    </location>
</feature>
<keyword evidence="9" id="KW-0902">Two-component regulatory system</keyword>
<dbReference type="Gene3D" id="6.10.340.10">
    <property type="match status" value="1"/>
</dbReference>
<dbReference type="CDD" id="cd00075">
    <property type="entry name" value="HATPase"/>
    <property type="match status" value="1"/>
</dbReference>
<dbReference type="Pfam" id="PF00512">
    <property type="entry name" value="HisKA"/>
    <property type="match status" value="1"/>
</dbReference>
<keyword evidence="15" id="KW-1185">Reference proteome</keyword>
<dbReference type="PROSITE" id="PS50109">
    <property type="entry name" value="HIS_KIN"/>
    <property type="match status" value="1"/>
</dbReference>
<dbReference type="OrthoDB" id="9809766at2"/>
<dbReference type="Gene3D" id="3.30.565.10">
    <property type="entry name" value="Histidine kinase-like ATPase, C-terminal domain"/>
    <property type="match status" value="1"/>
</dbReference>
<dbReference type="Proteomes" id="UP000003704">
    <property type="component" value="Unassembled WGS sequence"/>
</dbReference>
<evidence type="ECO:0000313" key="14">
    <source>
        <dbReference type="EMBL" id="EIT67941.1"/>
    </source>
</evidence>
<gene>
    <name evidence="14" type="ORF">WQQ_43760</name>
</gene>
<evidence type="ECO:0000256" key="10">
    <source>
        <dbReference type="ARBA" id="ARBA00023136"/>
    </source>
</evidence>
<dbReference type="InterPro" id="IPR003660">
    <property type="entry name" value="HAMP_dom"/>
</dbReference>
<dbReference type="Pfam" id="PF00672">
    <property type="entry name" value="HAMP"/>
    <property type="match status" value="1"/>
</dbReference>
<dbReference type="PRINTS" id="PR00344">
    <property type="entry name" value="BCTRLSENSOR"/>
</dbReference>
<dbReference type="SMART" id="SM00304">
    <property type="entry name" value="HAMP"/>
    <property type="match status" value="1"/>
</dbReference>
<protein>
    <recommendedName>
        <fullName evidence="3">histidine kinase</fullName>
        <ecNumber evidence="3">2.7.13.3</ecNumber>
    </recommendedName>
</protein>
<dbReference type="SMART" id="SM00388">
    <property type="entry name" value="HisKA"/>
    <property type="match status" value="1"/>
</dbReference>
<dbReference type="Gene3D" id="1.10.287.130">
    <property type="match status" value="1"/>
</dbReference>
<evidence type="ECO:0000256" key="2">
    <source>
        <dbReference type="ARBA" id="ARBA00004141"/>
    </source>
</evidence>
<evidence type="ECO:0000256" key="3">
    <source>
        <dbReference type="ARBA" id="ARBA00012438"/>
    </source>
</evidence>
<evidence type="ECO:0000256" key="11">
    <source>
        <dbReference type="SAM" id="Phobius"/>
    </source>
</evidence>